<sequence>METNKQKCENLEKEINKILDEMKTLFQS</sequence>
<name>A0A382YTS4_9ZZZZ</name>
<organism evidence="2">
    <name type="scientific">marine metagenome</name>
    <dbReference type="NCBI Taxonomy" id="408172"/>
    <lineage>
        <taxon>unclassified sequences</taxon>
        <taxon>metagenomes</taxon>
        <taxon>ecological metagenomes</taxon>
    </lineage>
</organism>
<accession>A0A382YTS4</accession>
<feature type="non-terminal residue" evidence="2">
    <location>
        <position position="28"/>
    </location>
</feature>
<evidence type="ECO:0000313" key="2">
    <source>
        <dbReference type="EMBL" id="SVD86339.1"/>
    </source>
</evidence>
<gene>
    <name evidence="2" type="ORF">METZ01_LOCUS439193</name>
</gene>
<protein>
    <submittedName>
        <fullName evidence="2">Uncharacterized protein</fullName>
    </submittedName>
</protein>
<evidence type="ECO:0000256" key="1">
    <source>
        <dbReference type="SAM" id="Coils"/>
    </source>
</evidence>
<proteinExistence type="predicted"/>
<reference evidence="2" key="1">
    <citation type="submission" date="2018-05" db="EMBL/GenBank/DDBJ databases">
        <authorList>
            <person name="Lanie J.A."/>
            <person name="Ng W.-L."/>
            <person name="Kazmierczak K.M."/>
            <person name="Andrzejewski T.M."/>
            <person name="Davidsen T.M."/>
            <person name="Wayne K.J."/>
            <person name="Tettelin H."/>
            <person name="Glass J.I."/>
            <person name="Rusch D."/>
            <person name="Podicherti R."/>
            <person name="Tsui H.-C.T."/>
            <person name="Winkler M.E."/>
        </authorList>
    </citation>
    <scope>NUCLEOTIDE SEQUENCE</scope>
</reference>
<feature type="coiled-coil region" evidence="1">
    <location>
        <begin position="1"/>
        <end position="28"/>
    </location>
</feature>
<dbReference type="AlphaFoldDB" id="A0A382YTS4"/>
<dbReference type="EMBL" id="UINC01178273">
    <property type="protein sequence ID" value="SVD86339.1"/>
    <property type="molecule type" value="Genomic_DNA"/>
</dbReference>
<keyword evidence="1" id="KW-0175">Coiled coil</keyword>